<dbReference type="Proteomes" id="UP000824136">
    <property type="component" value="Unassembled WGS sequence"/>
</dbReference>
<feature type="chain" id="PRO_5038844908" evidence="1">
    <location>
        <begin position="27"/>
        <end position="157"/>
    </location>
</feature>
<evidence type="ECO:0000313" key="2">
    <source>
        <dbReference type="EMBL" id="HIT59412.1"/>
    </source>
</evidence>
<evidence type="ECO:0000313" key="3">
    <source>
        <dbReference type="Proteomes" id="UP000824136"/>
    </source>
</evidence>
<keyword evidence="1" id="KW-0732">Signal</keyword>
<reference evidence="2" key="1">
    <citation type="submission" date="2020-10" db="EMBL/GenBank/DDBJ databases">
        <authorList>
            <person name="Gilroy R."/>
        </authorList>
    </citation>
    <scope>NUCLEOTIDE SEQUENCE</scope>
    <source>
        <strain evidence="2">CHK33-4379</strain>
    </source>
</reference>
<dbReference type="InterPro" id="IPR025648">
    <property type="entry name" value="DUF4358"/>
</dbReference>
<reference evidence="2" key="2">
    <citation type="journal article" date="2021" name="PeerJ">
        <title>Extensive microbial diversity within the chicken gut microbiome revealed by metagenomics and culture.</title>
        <authorList>
            <person name="Gilroy R."/>
            <person name="Ravi A."/>
            <person name="Getino M."/>
            <person name="Pursley I."/>
            <person name="Horton D.L."/>
            <person name="Alikhan N.F."/>
            <person name="Baker D."/>
            <person name="Gharbi K."/>
            <person name="Hall N."/>
            <person name="Watson M."/>
            <person name="Adriaenssens E.M."/>
            <person name="Foster-Nyarko E."/>
            <person name="Jarju S."/>
            <person name="Secka A."/>
            <person name="Antonio M."/>
            <person name="Oren A."/>
            <person name="Chaudhuri R.R."/>
            <person name="La Ragione R."/>
            <person name="Hildebrand F."/>
            <person name="Pallen M.J."/>
        </authorList>
    </citation>
    <scope>NUCLEOTIDE SEQUENCE</scope>
    <source>
        <strain evidence="2">CHK33-4379</strain>
    </source>
</reference>
<name>A0A9D1GV06_9FIRM</name>
<proteinExistence type="predicted"/>
<dbReference type="AlphaFoldDB" id="A0A9D1GV06"/>
<dbReference type="EMBL" id="DVLL01000021">
    <property type="protein sequence ID" value="HIT59412.1"/>
    <property type="molecule type" value="Genomic_DNA"/>
</dbReference>
<accession>A0A9D1GV06</accession>
<protein>
    <submittedName>
        <fullName evidence="2">DUF4358 domain-containing protein</fullName>
    </submittedName>
</protein>
<feature type="signal peptide" evidence="1">
    <location>
        <begin position="1"/>
        <end position="26"/>
    </location>
</feature>
<evidence type="ECO:0000256" key="1">
    <source>
        <dbReference type="SAM" id="SignalP"/>
    </source>
</evidence>
<organism evidence="2 3">
    <name type="scientific">Candidatus Faeciplasma pullistercoris</name>
    <dbReference type="NCBI Taxonomy" id="2840800"/>
    <lineage>
        <taxon>Bacteria</taxon>
        <taxon>Bacillati</taxon>
        <taxon>Bacillota</taxon>
        <taxon>Clostridia</taxon>
        <taxon>Eubacteriales</taxon>
        <taxon>Oscillospiraceae</taxon>
        <taxon>Oscillospiraceae incertae sedis</taxon>
        <taxon>Candidatus Faeciplasma</taxon>
    </lineage>
</organism>
<comment type="caution">
    <text evidence="2">The sequence shown here is derived from an EMBL/GenBank/DDBJ whole genome shotgun (WGS) entry which is preliminary data.</text>
</comment>
<dbReference type="PROSITE" id="PS51257">
    <property type="entry name" value="PROKAR_LIPOPROTEIN"/>
    <property type="match status" value="1"/>
</dbReference>
<gene>
    <name evidence="2" type="ORF">IAC39_06850</name>
</gene>
<dbReference type="Pfam" id="PF14270">
    <property type="entry name" value="DUF4358"/>
    <property type="match status" value="1"/>
</dbReference>
<sequence>MRKIKALLTAFTLMLLIMLSSCTSLPEPEVSEITDAVTAAVTLESGFSTATDAEISVLFGCDIGDYEAVSVLYSTDAMYADIIAVFKSENSQVQSETRGFLDEFIESRLADFTGYAPEEVKKIEDSGVISYGLYDILVISSDFDAAESAVDKLFRAD</sequence>